<dbReference type="GO" id="GO:0051056">
    <property type="term" value="P:regulation of small GTPase mediated signal transduction"/>
    <property type="evidence" value="ECO:0007669"/>
    <property type="project" value="UniProtKB-ARBA"/>
</dbReference>
<feature type="region of interest" description="Disordered" evidence="2">
    <location>
        <begin position="649"/>
        <end position="701"/>
    </location>
</feature>
<feature type="compositionally biased region" description="Polar residues" evidence="2">
    <location>
        <begin position="677"/>
        <end position="701"/>
    </location>
</feature>
<gene>
    <name evidence="4" type="ORF">MCOS_LOCUS2645</name>
</gene>
<evidence type="ECO:0000256" key="1">
    <source>
        <dbReference type="ARBA" id="ARBA00022468"/>
    </source>
</evidence>
<organism evidence="4 5">
    <name type="scientific">Mesocestoides corti</name>
    <name type="common">Flatworm</name>
    <dbReference type="NCBI Taxonomy" id="53468"/>
    <lineage>
        <taxon>Eukaryota</taxon>
        <taxon>Metazoa</taxon>
        <taxon>Spiralia</taxon>
        <taxon>Lophotrochozoa</taxon>
        <taxon>Platyhelminthes</taxon>
        <taxon>Cestoda</taxon>
        <taxon>Eucestoda</taxon>
        <taxon>Cyclophyllidea</taxon>
        <taxon>Mesocestoididae</taxon>
        <taxon>Mesocestoides</taxon>
    </lineage>
</organism>
<feature type="compositionally biased region" description="Basic and acidic residues" evidence="2">
    <location>
        <begin position="1293"/>
        <end position="1320"/>
    </location>
</feature>
<dbReference type="SUPFAM" id="SSF48350">
    <property type="entry name" value="GTPase activation domain, GAP"/>
    <property type="match status" value="1"/>
</dbReference>
<feature type="compositionally biased region" description="Polar residues" evidence="2">
    <location>
        <begin position="438"/>
        <end position="449"/>
    </location>
</feature>
<feature type="region of interest" description="Disordered" evidence="2">
    <location>
        <begin position="784"/>
        <end position="811"/>
    </location>
</feature>
<feature type="region of interest" description="Disordered" evidence="2">
    <location>
        <begin position="1267"/>
        <end position="1340"/>
    </location>
</feature>
<dbReference type="InterPro" id="IPR051025">
    <property type="entry name" value="RhoGAP"/>
</dbReference>
<evidence type="ECO:0000313" key="5">
    <source>
        <dbReference type="Proteomes" id="UP000267029"/>
    </source>
</evidence>
<keyword evidence="1" id="KW-0343">GTPase activation</keyword>
<dbReference type="InterPro" id="IPR000198">
    <property type="entry name" value="RhoGAP_dom"/>
</dbReference>
<feature type="compositionally biased region" description="Polar residues" evidence="2">
    <location>
        <begin position="60"/>
        <end position="82"/>
    </location>
</feature>
<dbReference type="Pfam" id="PF00620">
    <property type="entry name" value="RhoGAP"/>
    <property type="match status" value="1"/>
</dbReference>
<dbReference type="SMART" id="SM00324">
    <property type="entry name" value="RhoGAP"/>
    <property type="match status" value="1"/>
</dbReference>
<feature type="region of interest" description="Disordered" evidence="2">
    <location>
        <begin position="422"/>
        <end position="452"/>
    </location>
</feature>
<dbReference type="Gene3D" id="1.10.555.10">
    <property type="entry name" value="Rho GTPase activation protein"/>
    <property type="match status" value="1"/>
</dbReference>
<dbReference type="PROSITE" id="PS50238">
    <property type="entry name" value="RHOGAP"/>
    <property type="match status" value="1"/>
</dbReference>
<dbReference type="GO" id="GO:0007165">
    <property type="term" value="P:signal transduction"/>
    <property type="evidence" value="ECO:0007669"/>
    <property type="project" value="InterPro"/>
</dbReference>
<feature type="compositionally biased region" description="Low complexity" evidence="2">
    <location>
        <begin position="653"/>
        <end position="676"/>
    </location>
</feature>
<proteinExistence type="predicted"/>
<feature type="compositionally biased region" description="Low complexity" evidence="2">
    <location>
        <begin position="251"/>
        <end position="263"/>
    </location>
</feature>
<evidence type="ECO:0000313" key="4">
    <source>
        <dbReference type="EMBL" id="VDD76642.1"/>
    </source>
</evidence>
<dbReference type="EMBL" id="UXSR01000462">
    <property type="protein sequence ID" value="VDD76642.1"/>
    <property type="molecule type" value="Genomic_DNA"/>
</dbReference>
<feature type="compositionally biased region" description="Low complexity" evidence="2">
    <location>
        <begin position="721"/>
        <end position="751"/>
    </location>
</feature>
<feature type="region of interest" description="Disordered" evidence="2">
    <location>
        <begin position="1223"/>
        <end position="1247"/>
    </location>
</feature>
<protein>
    <recommendedName>
        <fullName evidence="3">Rho-GAP domain-containing protein</fullName>
    </recommendedName>
</protein>
<dbReference type="GO" id="GO:0005096">
    <property type="term" value="F:GTPase activator activity"/>
    <property type="evidence" value="ECO:0007669"/>
    <property type="project" value="UniProtKB-KW"/>
</dbReference>
<feature type="region of interest" description="Disordered" evidence="2">
    <location>
        <begin position="889"/>
        <end position="917"/>
    </location>
</feature>
<name>A0A158QTD3_MESCO</name>
<feature type="region of interest" description="Disordered" evidence="2">
    <location>
        <begin position="49"/>
        <end position="82"/>
    </location>
</feature>
<dbReference type="Proteomes" id="UP000267029">
    <property type="component" value="Unassembled WGS sequence"/>
</dbReference>
<dbReference type="STRING" id="53468.A0A158QTD3"/>
<sequence length="1364" mass="147058">MAEPPSTDPAFSNCVNRETAHQESSIVMTCFASLLVGGEEADRGQKNAVLTSKPPLSPVASHQPQLSRRISGSNTLPRAPQPNRNAVQIGAVASLAISGGLSGEDLLRLGQNRPPPVSVRSTRGANVSAKNGTLRIALRRGHHTAPPGTVQIGRVTRVARCDICLSPPNSGLCSFNSSPRGSPLHLTRVGGIATDTDRKSSLPLLPTDQLVRVGPGNVFSTKGQSYSRINWFPQPYKSTSTEASSPPPEIPTSRVSVDSTTSSKLPLLSDTDYLPAAPISPGGHSTSSDAQIGDQTHASCPTPATSEEGFHFFGSSYPTPSSVFAKPQTRVVTVDVGRLSPSADARLEAVHQQRLYQQHFARSVRNLRRYRHIYGDSLTSIPTPSKASSPPTEDDRNVAVRLTLPVQHRRCSADEALISVGSNGTEAAGSTREASFLPSDTSPKMTSAEQHQRRRRRLFVAHRADHNTTSQEQMVDVVVAETTHPDHPSLEPPSSCEGTWCYPLRRCELRWSQIGDTERQSVADCGLLLTNHLHPLCCSLRVSQDDRISLDYTCRLYFPQQDKPLDNLLVDLNAPSTEASGAEDGPGDTAKVAQTHFEGLANSGQGARGGGGGGGGGVAGPPGAFPLMVAAETLAASFGVHVSRGQAGGGVDAQGAPSKSSAASKKAASLKSGSGSTPLRQPTQDSPGQAPDVQTTHQKSSILRSTFARMRQVASGGQITGGAAAPTSSSSTASSPPFTTSTTSSSAGSPPLRSAFHQRLAHFSQTFTHDKPSPRRRKLHQIHRSYQSYQPPQSPDTGVEGGGTRSEVAELGDRKYTQLRLPLTAVLEPSNSFLQSLSDEIPVNANELAVTMPMQLAVVDTAMVAATGESASEEAVEFASMHQSLVSVEQTVSSNADSSTSSHSGKETVAQTSRRLLRRPTDPALSVELGSGDLQEAILMEPPILYPERSLVGSLPLHQCARSTFSAFVPFVVELCVTLVEKFGLNCVGIYRVSGNKLAHDFMAAELCKQLGEIDATNEKWNDIHALACVLKTLLRNLPDSLIPKVMYPDFLGASRLESWERRLLSLQRLLSIMECYPNHPEYRVHRATLRYLATHLARVASRQAVNRMTAYNLALVFAPNLIQSNEDSPELFIADSKFKIWLLETMIKYHKWVFSPDLGIESGCFVPEDSDNMLLTDEALAEVMAATTTSNTSQGLEFANQPGRSEGDVRPVLQEMLHAAALLPPPPSTSVLEVAEEPGPSTDRPTDVTTVVEQALESSAVELQEAQQQQQQQQLQQQQQRFRPVSQPGGEYRSRKQERSLSVGRRREGRQAAEAELPRHRIRVPPNTDPSDTPESKAVIGSTEKNCTLEHLILIRQCPREVV</sequence>
<feature type="region of interest" description="Disordered" evidence="2">
    <location>
        <begin position="717"/>
        <end position="752"/>
    </location>
</feature>
<dbReference type="PANTHER" id="PTHR15228:SF25">
    <property type="entry name" value="F-BAR DOMAIN-CONTAINING PROTEIN"/>
    <property type="match status" value="1"/>
</dbReference>
<feature type="compositionally biased region" description="Low complexity" evidence="2">
    <location>
        <begin position="1268"/>
        <end position="1281"/>
    </location>
</feature>
<dbReference type="OrthoDB" id="6281275at2759"/>
<evidence type="ECO:0000259" key="3">
    <source>
        <dbReference type="PROSITE" id="PS50238"/>
    </source>
</evidence>
<dbReference type="PANTHER" id="PTHR15228">
    <property type="entry name" value="SPERMATHECAL PHYSIOLOGY VARIANT"/>
    <property type="match status" value="1"/>
</dbReference>
<feature type="region of interest" description="Disordered" evidence="2">
    <location>
        <begin position="237"/>
        <end position="305"/>
    </location>
</feature>
<feature type="compositionally biased region" description="Low complexity" evidence="2">
    <location>
        <begin position="893"/>
        <end position="903"/>
    </location>
</feature>
<evidence type="ECO:0000256" key="2">
    <source>
        <dbReference type="SAM" id="MobiDB-lite"/>
    </source>
</evidence>
<feature type="domain" description="Rho-GAP" evidence="3">
    <location>
        <begin position="955"/>
        <end position="1155"/>
    </location>
</feature>
<feature type="compositionally biased region" description="Polar residues" evidence="2">
    <location>
        <begin position="283"/>
        <end position="305"/>
    </location>
</feature>
<accession>A0A158QTD3</accession>
<reference evidence="4 5" key="1">
    <citation type="submission" date="2018-10" db="EMBL/GenBank/DDBJ databases">
        <authorList>
            <consortium name="Pathogen Informatics"/>
        </authorList>
    </citation>
    <scope>NUCLEOTIDE SEQUENCE [LARGE SCALE GENOMIC DNA]</scope>
</reference>
<dbReference type="InterPro" id="IPR008936">
    <property type="entry name" value="Rho_GTPase_activation_prot"/>
</dbReference>
<keyword evidence="5" id="KW-1185">Reference proteome</keyword>